<organism evidence="5 6">
    <name type="scientific">Sulfobacillus acidophilus</name>
    <dbReference type="NCBI Taxonomy" id="53633"/>
    <lineage>
        <taxon>Bacteria</taxon>
        <taxon>Bacillati</taxon>
        <taxon>Bacillota</taxon>
        <taxon>Clostridia</taxon>
        <taxon>Eubacteriales</taxon>
        <taxon>Clostridiales Family XVII. Incertae Sedis</taxon>
        <taxon>Sulfobacillus</taxon>
    </lineage>
</organism>
<dbReference type="PANTHER" id="PTHR42796:SF7">
    <property type="entry name" value="2-DEHYDRO-3-DEOXY-D-ARABINONATE DEHYDRATASE"/>
    <property type="match status" value="1"/>
</dbReference>
<dbReference type="GO" id="GO:0016787">
    <property type="term" value="F:hydrolase activity"/>
    <property type="evidence" value="ECO:0007669"/>
    <property type="project" value="UniProtKB-KW"/>
</dbReference>
<dbReference type="SUPFAM" id="SSF56529">
    <property type="entry name" value="FAH"/>
    <property type="match status" value="1"/>
</dbReference>
<feature type="domain" description="SAF" evidence="4">
    <location>
        <begin position="313"/>
        <end position="382"/>
    </location>
</feature>
<evidence type="ECO:0000313" key="5">
    <source>
        <dbReference type="EMBL" id="PSR22529.1"/>
    </source>
</evidence>
<keyword evidence="2" id="KW-0479">Metal-binding</keyword>
<dbReference type="GO" id="GO:0016829">
    <property type="term" value="F:lyase activity"/>
    <property type="evidence" value="ECO:0007669"/>
    <property type="project" value="UniProtKB-KW"/>
</dbReference>
<dbReference type="PANTHER" id="PTHR42796">
    <property type="entry name" value="FUMARYLACETOACETATE HYDROLASE DOMAIN-CONTAINING PROTEIN 2A-RELATED"/>
    <property type="match status" value="1"/>
</dbReference>
<comment type="caution">
    <text evidence="5">The sequence shown here is derived from an EMBL/GenBank/DDBJ whole genome shotgun (WGS) entry which is preliminary data.</text>
</comment>
<evidence type="ECO:0000313" key="6">
    <source>
        <dbReference type="Proteomes" id="UP000241848"/>
    </source>
</evidence>
<sequence>MDEAILLMRWKDEKGAVHLGVCAGTGKAVSPVDPDMASWETVLQRCRESGESMTNWARRWMAEHAAVEVDPAQWIVPVEVTEVWAAGVTYELSRDAREKETTSAQSLYAKVYEATRPELFWKGLGSQAAGPFEPIGLRPDATWHVPEPELTVVLDDQGAIWGYTIGNDMTARDLEADNPLYLPQAKLFYRSAALGPAMVLADTVDPYALTITCEIWRHEMRIWQAEVTTAHMRRRTDELVAWLGRAWPIAPFSAVMTGAGLVPPDDVALEDGDEVRIEILPIGVLVNHARRIEPSWVAVVKPPQRVVRIDPRDTVAVSLGSLEPGHWINEYNVTVRDPIPFGHKVALVPMAVGDAVVKYGEQIGVASRPIAAGDHVHTHNVESVRGRGDLSVEGSEQS</sequence>
<evidence type="ECO:0000256" key="3">
    <source>
        <dbReference type="ARBA" id="ARBA00023239"/>
    </source>
</evidence>
<dbReference type="Gene3D" id="2.30.130.110">
    <property type="match status" value="1"/>
</dbReference>
<dbReference type="InterPro" id="IPR051121">
    <property type="entry name" value="FAH"/>
</dbReference>
<proteinExistence type="inferred from homology"/>
<dbReference type="InterPro" id="IPR011234">
    <property type="entry name" value="Fumarylacetoacetase-like_C"/>
</dbReference>
<keyword evidence="5" id="KW-0378">Hydrolase</keyword>
<dbReference type="Proteomes" id="UP000241848">
    <property type="component" value="Unassembled WGS sequence"/>
</dbReference>
<dbReference type="CDD" id="cd11613">
    <property type="entry name" value="SAF_AH_GD"/>
    <property type="match status" value="1"/>
</dbReference>
<dbReference type="InterPro" id="IPR044144">
    <property type="entry name" value="SAF_UxaA/GarD"/>
</dbReference>
<dbReference type="AlphaFoldDB" id="A0A2T2WJV8"/>
<dbReference type="GO" id="GO:0044281">
    <property type="term" value="P:small molecule metabolic process"/>
    <property type="evidence" value="ECO:0007669"/>
    <property type="project" value="UniProtKB-ARBA"/>
</dbReference>
<dbReference type="Gene3D" id="3.90.850.10">
    <property type="entry name" value="Fumarylacetoacetase-like, C-terminal domain"/>
    <property type="match status" value="1"/>
</dbReference>
<dbReference type="Pfam" id="PF01557">
    <property type="entry name" value="FAA_hydrolase"/>
    <property type="match status" value="1"/>
</dbReference>
<evidence type="ECO:0000256" key="1">
    <source>
        <dbReference type="ARBA" id="ARBA00010211"/>
    </source>
</evidence>
<reference evidence="5 6" key="1">
    <citation type="journal article" date="2014" name="BMC Genomics">
        <title>Comparison of environmental and isolate Sulfobacillus genomes reveals diverse carbon, sulfur, nitrogen, and hydrogen metabolisms.</title>
        <authorList>
            <person name="Justice N.B."/>
            <person name="Norman A."/>
            <person name="Brown C.T."/>
            <person name="Singh A."/>
            <person name="Thomas B.C."/>
            <person name="Banfield J.F."/>
        </authorList>
    </citation>
    <scope>NUCLEOTIDE SEQUENCE [LARGE SCALE GENOMIC DNA]</scope>
    <source>
        <strain evidence="5">AMDSBA3</strain>
    </source>
</reference>
<dbReference type="SMART" id="SM00858">
    <property type="entry name" value="SAF"/>
    <property type="match status" value="1"/>
</dbReference>
<dbReference type="EMBL" id="PXYV01000015">
    <property type="protein sequence ID" value="PSR22529.1"/>
    <property type="molecule type" value="Genomic_DNA"/>
</dbReference>
<evidence type="ECO:0000259" key="4">
    <source>
        <dbReference type="SMART" id="SM00858"/>
    </source>
</evidence>
<dbReference type="InterPro" id="IPR036663">
    <property type="entry name" value="Fumarylacetoacetase_C_sf"/>
</dbReference>
<dbReference type="InterPro" id="IPR013974">
    <property type="entry name" value="SAF"/>
</dbReference>
<accession>A0A2T2WJV8</accession>
<comment type="similarity">
    <text evidence="1">Belongs to the FAH family.</text>
</comment>
<name>A0A2T2WJV8_9FIRM</name>
<dbReference type="GO" id="GO:0046872">
    <property type="term" value="F:metal ion binding"/>
    <property type="evidence" value="ECO:0007669"/>
    <property type="project" value="UniProtKB-KW"/>
</dbReference>
<gene>
    <name evidence="5" type="ORF">C7B45_06260</name>
</gene>
<protein>
    <submittedName>
        <fullName evidence="5">Fumarylacetoacetate hydrolase</fullName>
    </submittedName>
</protein>
<evidence type="ECO:0000256" key="2">
    <source>
        <dbReference type="ARBA" id="ARBA00022723"/>
    </source>
</evidence>
<keyword evidence="3" id="KW-0456">Lyase</keyword>
<dbReference type="Pfam" id="PF08666">
    <property type="entry name" value="SAF"/>
    <property type="match status" value="1"/>
</dbReference>